<accession>A0AAW2XMV8</accession>
<evidence type="ECO:0000313" key="2">
    <source>
        <dbReference type="EMBL" id="KAL0455457.1"/>
    </source>
</evidence>
<gene>
    <name evidence="2" type="ORF">Slati_0884900</name>
</gene>
<evidence type="ECO:0000256" key="1">
    <source>
        <dbReference type="SAM" id="MobiDB-lite"/>
    </source>
</evidence>
<reference evidence="2" key="1">
    <citation type="submission" date="2020-06" db="EMBL/GenBank/DDBJ databases">
        <authorList>
            <person name="Li T."/>
            <person name="Hu X."/>
            <person name="Zhang T."/>
            <person name="Song X."/>
            <person name="Zhang H."/>
            <person name="Dai N."/>
            <person name="Sheng W."/>
            <person name="Hou X."/>
            <person name="Wei L."/>
        </authorList>
    </citation>
    <scope>NUCLEOTIDE SEQUENCE</scope>
    <source>
        <strain evidence="2">KEN1</strain>
        <tissue evidence="2">Leaf</tissue>
    </source>
</reference>
<feature type="region of interest" description="Disordered" evidence="1">
    <location>
        <begin position="48"/>
        <end position="88"/>
    </location>
</feature>
<dbReference type="EMBL" id="JACGWN010000003">
    <property type="protein sequence ID" value="KAL0455457.1"/>
    <property type="molecule type" value="Genomic_DNA"/>
</dbReference>
<reference evidence="2" key="2">
    <citation type="journal article" date="2024" name="Plant">
        <title>Genomic evolution and insights into agronomic trait innovations of Sesamum species.</title>
        <authorList>
            <person name="Miao H."/>
            <person name="Wang L."/>
            <person name="Qu L."/>
            <person name="Liu H."/>
            <person name="Sun Y."/>
            <person name="Le M."/>
            <person name="Wang Q."/>
            <person name="Wei S."/>
            <person name="Zheng Y."/>
            <person name="Lin W."/>
            <person name="Duan Y."/>
            <person name="Cao H."/>
            <person name="Xiong S."/>
            <person name="Wang X."/>
            <person name="Wei L."/>
            <person name="Li C."/>
            <person name="Ma Q."/>
            <person name="Ju M."/>
            <person name="Zhao R."/>
            <person name="Li G."/>
            <person name="Mu C."/>
            <person name="Tian Q."/>
            <person name="Mei H."/>
            <person name="Zhang T."/>
            <person name="Gao T."/>
            <person name="Zhang H."/>
        </authorList>
    </citation>
    <scope>NUCLEOTIDE SEQUENCE</scope>
    <source>
        <strain evidence="2">KEN1</strain>
    </source>
</reference>
<proteinExistence type="predicted"/>
<dbReference type="AlphaFoldDB" id="A0AAW2XMV8"/>
<name>A0AAW2XMV8_9LAMI</name>
<protein>
    <submittedName>
        <fullName evidence="2">Uncharacterized protein</fullName>
    </submittedName>
</protein>
<organism evidence="2">
    <name type="scientific">Sesamum latifolium</name>
    <dbReference type="NCBI Taxonomy" id="2727402"/>
    <lineage>
        <taxon>Eukaryota</taxon>
        <taxon>Viridiplantae</taxon>
        <taxon>Streptophyta</taxon>
        <taxon>Embryophyta</taxon>
        <taxon>Tracheophyta</taxon>
        <taxon>Spermatophyta</taxon>
        <taxon>Magnoliopsida</taxon>
        <taxon>eudicotyledons</taxon>
        <taxon>Gunneridae</taxon>
        <taxon>Pentapetalae</taxon>
        <taxon>asterids</taxon>
        <taxon>lamiids</taxon>
        <taxon>Lamiales</taxon>
        <taxon>Pedaliaceae</taxon>
        <taxon>Sesamum</taxon>
    </lineage>
</organism>
<sequence length="120" mass="13390">MAALNGLKWKWEAKIGPIKPKGLSIPTSVAENPWDRGFSLARRNINPTRRPIPMIEPPLPGPDRTSLADAPPALKEMTPHPIEAAPNPNLHRGPSRFLVWTCRGLHRLVLHRLSNLFFGV</sequence>
<comment type="caution">
    <text evidence="2">The sequence shown here is derived from an EMBL/GenBank/DDBJ whole genome shotgun (WGS) entry which is preliminary data.</text>
</comment>